<dbReference type="InterPro" id="IPR036688">
    <property type="entry name" value="MoeA_C_domain_IV_sf"/>
</dbReference>
<comment type="similarity">
    <text evidence="3">In the N-terminal section; belongs to the MoaB/Mog family.</text>
</comment>
<sequence>MAAQGPLTPSAAYGMISISEAQAIVLEHCRVLPVERVPTHEAVGMVCAEAVVAKDPLPPFPASIKDGYAVVASDGPGEYPLVGEALAGTSGSLKVEPGTVAYITTGAPLPPGADAVVMIEQTEALAPGDDGRKRVKVNKGVVAGADVRPVGVDIGCGTVILHPGDRIGIAEVGLAGSVGAAAVSAYRRPCVAVLSNGDEIVSSDTASLGPGQIRDSNRPMLLAAARETGALVTDMGIVGDKQGSLEETFEKAIQDGADVIITSGGVSMGARDLIKPLLEKKGTIYFGKVCMKPGKPLTFATIEDSGSGRTILVFALPGNPVSSYACFHLVVASALRKCQGWREPSLRRVHVRLSSAAKMDSGRPEFQRARIHWESDGEGAGQFVAKGTGSQLSSRLLSALSANALLEIPQGTGEVPSGATVSAVLVDDLRHMSLQ</sequence>
<dbReference type="InterPro" id="IPR036425">
    <property type="entry name" value="MoaB/Mog-like_dom_sf"/>
</dbReference>
<dbReference type="Gene3D" id="2.40.340.10">
    <property type="entry name" value="MoeA, C-terminal, domain IV"/>
    <property type="match status" value="1"/>
</dbReference>
<evidence type="ECO:0000256" key="8">
    <source>
        <dbReference type="ARBA" id="ARBA00022741"/>
    </source>
</evidence>
<dbReference type="GO" id="GO:0061598">
    <property type="term" value="F:molybdopterin adenylyltransferase activity"/>
    <property type="evidence" value="ECO:0007669"/>
    <property type="project" value="UniProtKB-UniRule"/>
</dbReference>
<evidence type="ECO:0000256" key="6">
    <source>
        <dbReference type="ARBA" id="ARBA00022679"/>
    </source>
</evidence>
<dbReference type="Gene3D" id="3.40.980.10">
    <property type="entry name" value="MoaB/Mog-like domain"/>
    <property type="match status" value="1"/>
</dbReference>
<keyword evidence="11 13" id="KW-0501">Molybdenum cofactor biosynthesis</keyword>
<comment type="similarity">
    <text evidence="13">Belongs to the MoeA family.</text>
</comment>
<dbReference type="FunFam" id="3.40.980.10:FF:000009">
    <property type="entry name" value="Molybdopterin molybdenumtransferase"/>
    <property type="match status" value="1"/>
</dbReference>
<evidence type="ECO:0000256" key="9">
    <source>
        <dbReference type="ARBA" id="ARBA00022840"/>
    </source>
</evidence>
<evidence type="ECO:0000256" key="13">
    <source>
        <dbReference type="RuleBase" id="RU365090"/>
    </source>
</evidence>
<dbReference type="InterPro" id="IPR036135">
    <property type="entry name" value="MoeA_linker/N_sf"/>
</dbReference>
<name>A0A8S1J7D1_9CHLO</name>
<dbReference type="FunFam" id="2.170.190.11:FF:000001">
    <property type="entry name" value="Molybdopterin molybdenumtransferase"/>
    <property type="match status" value="1"/>
</dbReference>
<dbReference type="Pfam" id="PF03453">
    <property type="entry name" value="MoeA_N"/>
    <property type="match status" value="1"/>
</dbReference>
<accession>A0A8S1J7D1</accession>
<comment type="catalytic activity">
    <reaction evidence="13">
        <text>molybdopterin + ATP + H(+) = adenylyl-molybdopterin + diphosphate</text>
        <dbReference type="Rhea" id="RHEA:31331"/>
        <dbReference type="ChEBI" id="CHEBI:15378"/>
        <dbReference type="ChEBI" id="CHEBI:30616"/>
        <dbReference type="ChEBI" id="CHEBI:33019"/>
        <dbReference type="ChEBI" id="CHEBI:58698"/>
        <dbReference type="ChEBI" id="CHEBI:62727"/>
    </reaction>
</comment>
<evidence type="ECO:0000256" key="4">
    <source>
        <dbReference type="ARBA" id="ARBA00008339"/>
    </source>
</evidence>
<dbReference type="InterPro" id="IPR005111">
    <property type="entry name" value="MoeA_C_domain_IV"/>
</dbReference>
<evidence type="ECO:0000313" key="15">
    <source>
        <dbReference type="EMBL" id="CAD7699420.1"/>
    </source>
</evidence>
<dbReference type="CDD" id="cd00887">
    <property type="entry name" value="MoeA"/>
    <property type="match status" value="1"/>
</dbReference>
<dbReference type="NCBIfam" id="TIGR00177">
    <property type="entry name" value="molyb_syn"/>
    <property type="match status" value="1"/>
</dbReference>
<dbReference type="GO" id="GO:0046872">
    <property type="term" value="F:metal ion binding"/>
    <property type="evidence" value="ECO:0007669"/>
    <property type="project" value="UniProtKB-UniRule"/>
</dbReference>
<dbReference type="NCBIfam" id="NF045515">
    <property type="entry name" value="Glp_gephyrin"/>
    <property type="match status" value="1"/>
</dbReference>
<evidence type="ECO:0000256" key="2">
    <source>
        <dbReference type="ARBA" id="ARBA00005046"/>
    </source>
</evidence>
<evidence type="ECO:0000256" key="3">
    <source>
        <dbReference type="ARBA" id="ARBA00007589"/>
    </source>
</evidence>
<evidence type="ECO:0000256" key="7">
    <source>
        <dbReference type="ARBA" id="ARBA00022723"/>
    </source>
</evidence>
<dbReference type="SUPFAM" id="SSF63867">
    <property type="entry name" value="MoeA C-terminal domain-like"/>
    <property type="match status" value="1"/>
</dbReference>
<comment type="catalytic activity">
    <reaction evidence="13">
        <text>adenylyl-molybdopterin + molybdate = Mo-molybdopterin + AMP + H(+)</text>
        <dbReference type="Rhea" id="RHEA:35047"/>
        <dbReference type="ChEBI" id="CHEBI:15378"/>
        <dbReference type="ChEBI" id="CHEBI:36264"/>
        <dbReference type="ChEBI" id="CHEBI:62727"/>
        <dbReference type="ChEBI" id="CHEBI:71302"/>
        <dbReference type="ChEBI" id="CHEBI:456215"/>
    </reaction>
</comment>
<evidence type="ECO:0000256" key="12">
    <source>
        <dbReference type="ARBA" id="ARBA00023268"/>
    </source>
</evidence>
<keyword evidence="7 13" id="KW-0479">Metal-binding</keyword>
<reference evidence="15" key="1">
    <citation type="submission" date="2020-12" db="EMBL/GenBank/DDBJ databases">
        <authorList>
            <person name="Iha C."/>
        </authorList>
    </citation>
    <scope>NUCLEOTIDE SEQUENCE</scope>
</reference>
<evidence type="ECO:0000259" key="14">
    <source>
        <dbReference type="SMART" id="SM00852"/>
    </source>
</evidence>
<dbReference type="Gene3D" id="2.170.190.11">
    <property type="entry name" value="Molybdopterin biosynthesis moea protein, domain 3"/>
    <property type="match status" value="1"/>
</dbReference>
<comment type="pathway">
    <text evidence="2 13">Cofactor biosynthesis; molybdopterin biosynthesis.</text>
</comment>
<dbReference type="EC" id="2.10.1.1" evidence="13"/>
<protein>
    <recommendedName>
        <fullName evidence="13">Molybdopterin biosynthesis protein CNX1</fullName>
    </recommendedName>
    <alternativeName>
        <fullName evidence="13">Molybdenum cofactor biosynthesis enzyme CNX1</fullName>
    </alternativeName>
    <domain>
        <recommendedName>
            <fullName evidence="13">Molybdopterin molybdenumtransferase</fullName>
            <shortName evidence="13">MPT Mo-transferase</shortName>
            <ecNumber evidence="13">2.10.1.1</ecNumber>
        </recommendedName>
        <alternativeName>
            <fullName evidence="13">Domain E</fullName>
        </alternativeName>
    </domain>
    <domain>
        <recommendedName>
            <fullName evidence="13">Molybdopterin adenylyltransferase</fullName>
            <shortName evidence="13">MPT adenylyltransferase</shortName>
            <ecNumber evidence="13">2.7.7.75</ecNumber>
        </recommendedName>
        <alternativeName>
            <fullName evidence="13">Domain G</fullName>
        </alternativeName>
    </domain>
</protein>
<comment type="function">
    <text evidence="13">Catalyzes two steps in the biosynthesis of the molybdenum cofactor. In the first step, molybdopterin is adenylated. Subsequently, molybdate is inserted into adenylated molybdopterin and AMP is released.</text>
</comment>
<dbReference type="OrthoDB" id="4349954at2759"/>
<keyword evidence="5 13" id="KW-0500">Molybdenum</keyword>
<dbReference type="GO" id="GO:0005829">
    <property type="term" value="C:cytosol"/>
    <property type="evidence" value="ECO:0007669"/>
    <property type="project" value="TreeGrafter"/>
</dbReference>
<dbReference type="Pfam" id="PF03454">
    <property type="entry name" value="MoeA_C"/>
    <property type="match status" value="1"/>
</dbReference>
<dbReference type="Pfam" id="PF00994">
    <property type="entry name" value="MoCF_biosynth"/>
    <property type="match status" value="1"/>
</dbReference>
<gene>
    <name evidence="15" type="ORF">OSTQU699_LOCUS4779</name>
</gene>
<keyword evidence="8" id="KW-0547">Nucleotide-binding</keyword>
<dbReference type="Gene3D" id="3.90.105.10">
    <property type="entry name" value="Molybdopterin biosynthesis moea protein, domain 2"/>
    <property type="match status" value="1"/>
</dbReference>
<dbReference type="EMBL" id="CAJHUC010001015">
    <property type="protein sequence ID" value="CAD7699420.1"/>
    <property type="molecule type" value="Genomic_DNA"/>
</dbReference>
<evidence type="ECO:0000256" key="1">
    <source>
        <dbReference type="ARBA" id="ARBA00001946"/>
    </source>
</evidence>
<comment type="similarity">
    <text evidence="4">In the C-terminal section; belongs to the MoeA family.</text>
</comment>
<evidence type="ECO:0000313" key="16">
    <source>
        <dbReference type="Proteomes" id="UP000708148"/>
    </source>
</evidence>
<evidence type="ECO:0000256" key="5">
    <source>
        <dbReference type="ARBA" id="ARBA00022505"/>
    </source>
</evidence>
<dbReference type="InterPro" id="IPR001453">
    <property type="entry name" value="MoaB/Mog_dom"/>
</dbReference>
<keyword evidence="12" id="KW-0511">Multifunctional enzyme</keyword>
<dbReference type="PROSITE" id="PS01079">
    <property type="entry name" value="MOCF_BIOSYNTHESIS_2"/>
    <property type="match status" value="1"/>
</dbReference>
<evidence type="ECO:0000256" key="11">
    <source>
        <dbReference type="ARBA" id="ARBA00023150"/>
    </source>
</evidence>
<dbReference type="SUPFAM" id="SSF63882">
    <property type="entry name" value="MoeA N-terminal region -like"/>
    <property type="match status" value="1"/>
</dbReference>
<dbReference type="AlphaFoldDB" id="A0A8S1J7D1"/>
<dbReference type="Proteomes" id="UP000708148">
    <property type="component" value="Unassembled WGS sequence"/>
</dbReference>
<dbReference type="InterPro" id="IPR008284">
    <property type="entry name" value="MoCF_biosynth_CS"/>
</dbReference>
<keyword evidence="10 13" id="KW-0460">Magnesium</keyword>
<dbReference type="GO" id="GO:0061599">
    <property type="term" value="F:molybdopterin molybdotransferase activity"/>
    <property type="evidence" value="ECO:0007669"/>
    <property type="project" value="UniProtKB-UniRule"/>
</dbReference>
<dbReference type="PANTHER" id="PTHR10192:SF5">
    <property type="entry name" value="GEPHYRIN"/>
    <property type="match status" value="1"/>
</dbReference>
<dbReference type="EC" id="2.7.7.75" evidence="13"/>
<evidence type="ECO:0000256" key="10">
    <source>
        <dbReference type="ARBA" id="ARBA00022842"/>
    </source>
</evidence>
<keyword evidence="16" id="KW-1185">Reference proteome</keyword>
<comment type="caution">
    <text evidence="15">The sequence shown here is derived from an EMBL/GenBank/DDBJ whole genome shotgun (WGS) entry which is preliminary data.</text>
</comment>
<comment type="cofactor">
    <cofactor evidence="1 13">
        <name>Mg(2+)</name>
        <dbReference type="ChEBI" id="CHEBI:18420"/>
    </cofactor>
</comment>
<dbReference type="PANTHER" id="PTHR10192">
    <property type="entry name" value="MOLYBDOPTERIN BIOSYNTHESIS PROTEIN"/>
    <property type="match status" value="1"/>
</dbReference>
<keyword evidence="6 13" id="KW-0808">Transferase</keyword>
<dbReference type="GO" id="GO:0005524">
    <property type="term" value="F:ATP binding"/>
    <property type="evidence" value="ECO:0007669"/>
    <property type="project" value="UniProtKB-UniRule"/>
</dbReference>
<proteinExistence type="inferred from homology"/>
<dbReference type="SUPFAM" id="SSF53218">
    <property type="entry name" value="Molybdenum cofactor biosynthesis proteins"/>
    <property type="match status" value="1"/>
</dbReference>
<feature type="domain" description="MoaB/Mog" evidence="14">
    <location>
        <begin position="192"/>
        <end position="337"/>
    </location>
</feature>
<organism evidence="15 16">
    <name type="scientific">Ostreobium quekettii</name>
    <dbReference type="NCBI Taxonomy" id="121088"/>
    <lineage>
        <taxon>Eukaryota</taxon>
        <taxon>Viridiplantae</taxon>
        <taxon>Chlorophyta</taxon>
        <taxon>core chlorophytes</taxon>
        <taxon>Ulvophyceae</taxon>
        <taxon>TCBD clade</taxon>
        <taxon>Bryopsidales</taxon>
        <taxon>Ostreobineae</taxon>
        <taxon>Ostreobiaceae</taxon>
        <taxon>Ostreobium</taxon>
    </lineage>
</organism>
<dbReference type="GO" id="GO:0006777">
    <property type="term" value="P:Mo-molybdopterin cofactor biosynthetic process"/>
    <property type="evidence" value="ECO:0007669"/>
    <property type="project" value="UniProtKB-UniRule"/>
</dbReference>
<dbReference type="SMART" id="SM00852">
    <property type="entry name" value="MoCF_biosynth"/>
    <property type="match status" value="1"/>
</dbReference>
<dbReference type="InterPro" id="IPR005110">
    <property type="entry name" value="MoeA_linker/N"/>
</dbReference>
<dbReference type="InterPro" id="IPR038987">
    <property type="entry name" value="MoeA-like"/>
</dbReference>
<keyword evidence="9" id="KW-0067">ATP-binding</keyword>